<evidence type="ECO:0000313" key="1">
    <source>
        <dbReference type="EMBL" id="POM58920.1"/>
    </source>
</evidence>
<dbReference type="EMBL" id="NCKW01020130">
    <property type="protein sequence ID" value="POM58920.1"/>
    <property type="molecule type" value="Genomic_DNA"/>
</dbReference>
<sequence length="164" mass="17926">MVSACNELCVKHTACLAHCLDLVVGGAMIKKKRRSGSIDDPEWASDAVAESSEHYLDETIASLRRNEIDALEGALVKHFTYLKRPDGHKEFKDGLLGPFAAALRTLSGQEYATMPLVLPALSGIRKHLKRVDLFVGLAAEAGDETYVAETVLMMNKCRTILLAL</sequence>
<accession>A0A2P4X044</accession>
<proteinExistence type="predicted"/>
<evidence type="ECO:0000313" key="2">
    <source>
        <dbReference type="Proteomes" id="UP000237271"/>
    </source>
</evidence>
<comment type="caution">
    <text evidence="1">The sequence shown here is derived from an EMBL/GenBank/DDBJ whole genome shotgun (WGS) entry which is preliminary data.</text>
</comment>
<dbReference type="Proteomes" id="UP000237271">
    <property type="component" value="Unassembled WGS sequence"/>
</dbReference>
<reference evidence="1 2" key="1">
    <citation type="journal article" date="2017" name="Genome Biol. Evol.">
        <title>Phytophthora megakarya and P. palmivora, closely related causal agents of cacao black pod rot, underwent increases in genome sizes and gene numbers by different mechanisms.</title>
        <authorList>
            <person name="Ali S.S."/>
            <person name="Shao J."/>
            <person name="Lary D.J."/>
            <person name="Kronmiller B."/>
            <person name="Shen D."/>
            <person name="Strem M.D."/>
            <person name="Amoako-Attah I."/>
            <person name="Akrofi A.Y."/>
            <person name="Begoude B.A."/>
            <person name="Ten Hoopen G.M."/>
            <person name="Coulibaly K."/>
            <person name="Kebe B.I."/>
            <person name="Melnick R.L."/>
            <person name="Guiltinan M.J."/>
            <person name="Tyler B.M."/>
            <person name="Meinhardt L.W."/>
            <person name="Bailey B.A."/>
        </authorList>
    </citation>
    <scope>NUCLEOTIDE SEQUENCE [LARGE SCALE GENOMIC DNA]</scope>
    <source>
        <strain evidence="2">sbr112.9</strain>
    </source>
</reference>
<keyword evidence="2" id="KW-1185">Reference proteome</keyword>
<dbReference type="AlphaFoldDB" id="A0A2P4X044"/>
<dbReference type="OrthoDB" id="101009at2759"/>
<name>A0A2P4X044_9STRA</name>
<protein>
    <submittedName>
        <fullName evidence="1">Uncharacterized protein</fullName>
    </submittedName>
</protein>
<organism evidence="1 2">
    <name type="scientific">Phytophthora palmivora</name>
    <dbReference type="NCBI Taxonomy" id="4796"/>
    <lineage>
        <taxon>Eukaryota</taxon>
        <taxon>Sar</taxon>
        <taxon>Stramenopiles</taxon>
        <taxon>Oomycota</taxon>
        <taxon>Peronosporomycetes</taxon>
        <taxon>Peronosporales</taxon>
        <taxon>Peronosporaceae</taxon>
        <taxon>Phytophthora</taxon>
    </lineage>
</organism>
<gene>
    <name evidence="1" type="ORF">PHPALM_36372</name>
</gene>